<keyword evidence="3" id="KW-1185">Reference proteome</keyword>
<feature type="region of interest" description="Disordered" evidence="1">
    <location>
        <begin position="119"/>
        <end position="146"/>
    </location>
</feature>
<feature type="region of interest" description="Disordered" evidence="1">
    <location>
        <begin position="180"/>
        <end position="235"/>
    </location>
</feature>
<protein>
    <submittedName>
        <fullName evidence="2">Uncharacterized protein</fullName>
    </submittedName>
</protein>
<proteinExistence type="predicted"/>
<feature type="region of interest" description="Disordered" evidence="1">
    <location>
        <begin position="72"/>
        <end position="92"/>
    </location>
</feature>
<gene>
    <name evidence="2" type="ORF">PYCCODRAFT_606685</name>
</gene>
<dbReference type="AlphaFoldDB" id="A0A1Y2J3C6"/>
<evidence type="ECO:0000313" key="2">
    <source>
        <dbReference type="EMBL" id="OSD07383.1"/>
    </source>
</evidence>
<feature type="region of interest" description="Disordered" evidence="1">
    <location>
        <begin position="1"/>
        <end position="21"/>
    </location>
</feature>
<reference evidence="2 3" key="1">
    <citation type="journal article" date="2015" name="Biotechnol. Biofuels">
        <title>Enhanced degradation of softwood versus hardwood by the white-rot fungus Pycnoporus coccineus.</title>
        <authorList>
            <person name="Couturier M."/>
            <person name="Navarro D."/>
            <person name="Chevret D."/>
            <person name="Henrissat B."/>
            <person name="Piumi F."/>
            <person name="Ruiz-Duenas F.J."/>
            <person name="Martinez A.T."/>
            <person name="Grigoriev I.V."/>
            <person name="Riley R."/>
            <person name="Lipzen A."/>
            <person name="Berrin J.G."/>
            <person name="Master E.R."/>
            <person name="Rosso M.N."/>
        </authorList>
    </citation>
    <scope>NUCLEOTIDE SEQUENCE [LARGE SCALE GENOMIC DNA]</scope>
    <source>
        <strain evidence="2 3">BRFM310</strain>
    </source>
</reference>
<name>A0A1Y2J3C6_TRAC3</name>
<dbReference type="Proteomes" id="UP000193067">
    <property type="component" value="Unassembled WGS sequence"/>
</dbReference>
<accession>A0A1Y2J3C6</accession>
<evidence type="ECO:0000256" key="1">
    <source>
        <dbReference type="SAM" id="MobiDB-lite"/>
    </source>
</evidence>
<evidence type="ECO:0000313" key="3">
    <source>
        <dbReference type="Proteomes" id="UP000193067"/>
    </source>
</evidence>
<feature type="compositionally biased region" description="Basic and acidic residues" evidence="1">
    <location>
        <begin position="136"/>
        <end position="146"/>
    </location>
</feature>
<dbReference type="EMBL" id="KZ084088">
    <property type="protein sequence ID" value="OSD07383.1"/>
    <property type="molecule type" value="Genomic_DNA"/>
</dbReference>
<organism evidence="2 3">
    <name type="scientific">Trametes coccinea (strain BRFM310)</name>
    <name type="common">Pycnoporus coccineus</name>
    <dbReference type="NCBI Taxonomy" id="1353009"/>
    <lineage>
        <taxon>Eukaryota</taxon>
        <taxon>Fungi</taxon>
        <taxon>Dikarya</taxon>
        <taxon>Basidiomycota</taxon>
        <taxon>Agaricomycotina</taxon>
        <taxon>Agaricomycetes</taxon>
        <taxon>Polyporales</taxon>
        <taxon>Polyporaceae</taxon>
        <taxon>Trametes</taxon>
    </lineage>
</organism>
<feature type="compositionally biased region" description="Basic and acidic residues" evidence="1">
    <location>
        <begin position="219"/>
        <end position="229"/>
    </location>
</feature>
<sequence>MLHAPRLPAPPTSEGLSMPTRPTRDRWAFAVASHSLMKGAHGPSSAPLISARIERTVIRNCITYSCRRARLQSGDTPTHSHTHQKDVPPTSNISLTSPGPVHADDVNIHVHTGSVFRIRISVGPPPPTLGSSPLRTVERRKGKCHEVSRGATRRALPAYGALQALPTVEIDVGQRVSAGRCRRVDGPGQGTGRRSRDDRRRIRTSPSSCRFPFARKRRGAEGRPRVRDKGRVRRC</sequence>